<dbReference type="Proteomes" id="UP001141552">
    <property type="component" value="Unassembled WGS sequence"/>
</dbReference>
<dbReference type="EC" id="2.7.11.1" evidence="2"/>
<evidence type="ECO:0000256" key="4">
    <source>
        <dbReference type="ARBA" id="ARBA00022527"/>
    </source>
</evidence>
<evidence type="ECO:0000313" key="15">
    <source>
        <dbReference type="Proteomes" id="UP001141552"/>
    </source>
</evidence>
<comment type="catalytic activity">
    <reaction evidence="10">
        <text>L-threonyl-[protein] + ATP = O-phospho-L-threonyl-[protein] + ADP + H(+)</text>
        <dbReference type="Rhea" id="RHEA:46608"/>
        <dbReference type="Rhea" id="RHEA-COMP:11060"/>
        <dbReference type="Rhea" id="RHEA-COMP:11605"/>
        <dbReference type="ChEBI" id="CHEBI:15378"/>
        <dbReference type="ChEBI" id="CHEBI:30013"/>
        <dbReference type="ChEBI" id="CHEBI:30616"/>
        <dbReference type="ChEBI" id="CHEBI:61977"/>
        <dbReference type="ChEBI" id="CHEBI:456216"/>
        <dbReference type="EC" id="2.7.11.1"/>
    </reaction>
</comment>
<dbReference type="AlphaFoldDB" id="A0A9Q0G214"/>
<dbReference type="SUPFAM" id="SSF56112">
    <property type="entry name" value="Protein kinase-like (PK-like)"/>
    <property type="match status" value="1"/>
</dbReference>
<dbReference type="CDD" id="cd05574">
    <property type="entry name" value="STKc_phototropin_like"/>
    <property type="match status" value="1"/>
</dbReference>
<evidence type="ECO:0000256" key="8">
    <source>
        <dbReference type="ARBA" id="ARBA00022840"/>
    </source>
</evidence>
<keyword evidence="8" id="KW-0067">ATP-binding</keyword>
<keyword evidence="5" id="KW-0808">Transferase</keyword>
<dbReference type="GO" id="GO:0009734">
    <property type="term" value="P:auxin-activated signaling pathway"/>
    <property type="evidence" value="ECO:0007669"/>
    <property type="project" value="UniProtKB-KW"/>
</dbReference>
<evidence type="ECO:0000256" key="6">
    <source>
        <dbReference type="ARBA" id="ARBA00022741"/>
    </source>
</evidence>
<evidence type="ECO:0000256" key="5">
    <source>
        <dbReference type="ARBA" id="ARBA00022679"/>
    </source>
</evidence>
<dbReference type="GO" id="GO:0005524">
    <property type="term" value="F:ATP binding"/>
    <property type="evidence" value="ECO:0007669"/>
    <property type="project" value="UniProtKB-KW"/>
</dbReference>
<dbReference type="PROSITE" id="PS50011">
    <property type="entry name" value="PROTEIN_KINASE_DOM"/>
    <property type="match status" value="1"/>
</dbReference>
<dbReference type="FunFam" id="1.10.510.10:FF:000277">
    <property type="entry name" value="protein kinase PINOID"/>
    <property type="match status" value="1"/>
</dbReference>
<reference evidence="14" key="1">
    <citation type="submission" date="2022-02" db="EMBL/GenBank/DDBJ databases">
        <authorList>
            <person name="Henning P.M."/>
            <person name="McCubbin A.G."/>
            <person name="Shore J.S."/>
        </authorList>
    </citation>
    <scope>NUCLEOTIDE SEQUENCE</scope>
    <source>
        <strain evidence="14">F60SS</strain>
        <tissue evidence="14">Leaves</tissue>
    </source>
</reference>
<dbReference type="FunFam" id="3.30.200.20:FF:000351">
    <property type="entry name" value="protein kinase PINOID 2"/>
    <property type="match status" value="1"/>
</dbReference>
<evidence type="ECO:0000256" key="7">
    <source>
        <dbReference type="ARBA" id="ARBA00022777"/>
    </source>
</evidence>
<evidence type="ECO:0000259" key="13">
    <source>
        <dbReference type="PROSITE" id="PS50011"/>
    </source>
</evidence>
<reference evidence="14" key="2">
    <citation type="journal article" date="2023" name="Plants (Basel)">
        <title>Annotation of the Turnera subulata (Passifloraceae) Draft Genome Reveals the S-Locus Evolved after the Divergence of Turneroideae from Passifloroideae in a Stepwise Manner.</title>
        <authorList>
            <person name="Henning P.M."/>
            <person name="Roalson E.H."/>
            <person name="Mir W."/>
            <person name="McCubbin A.G."/>
            <person name="Shore J.S."/>
        </authorList>
    </citation>
    <scope>NUCLEOTIDE SEQUENCE</scope>
    <source>
        <strain evidence="14">F60SS</strain>
    </source>
</reference>
<dbReference type="GO" id="GO:0048825">
    <property type="term" value="P:cotyledon development"/>
    <property type="evidence" value="ECO:0007669"/>
    <property type="project" value="UniProtKB-ARBA"/>
</dbReference>
<dbReference type="FunFam" id="1.10.510.10:FF:000020">
    <property type="entry name" value="serine/threonine-protein kinase D6PK-like"/>
    <property type="match status" value="1"/>
</dbReference>
<keyword evidence="9" id="KW-0927">Auxin signaling pathway</keyword>
<evidence type="ECO:0000256" key="12">
    <source>
        <dbReference type="SAM" id="MobiDB-lite"/>
    </source>
</evidence>
<keyword evidence="15" id="KW-1185">Reference proteome</keyword>
<dbReference type="Pfam" id="PF00069">
    <property type="entry name" value="Pkinase"/>
    <property type="match status" value="2"/>
</dbReference>
<feature type="compositionally biased region" description="Low complexity" evidence="12">
    <location>
        <begin position="14"/>
        <end position="25"/>
    </location>
</feature>
<dbReference type="Gene3D" id="1.10.510.10">
    <property type="entry name" value="Transferase(Phosphotransferase) domain 1"/>
    <property type="match status" value="1"/>
</dbReference>
<evidence type="ECO:0000256" key="11">
    <source>
        <dbReference type="ARBA" id="ARBA00048679"/>
    </source>
</evidence>
<comment type="catalytic activity">
    <reaction evidence="11">
        <text>L-seryl-[protein] + ATP = O-phospho-L-seryl-[protein] + ADP + H(+)</text>
        <dbReference type="Rhea" id="RHEA:17989"/>
        <dbReference type="Rhea" id="RHEA-COMP:9863"/>
        <dbReference type="Rhea" id="RHEA-COMP:11604"/>
        <dbReference type="ChEBI" id="CHEBI:15378"/>
        <dbReference type="ChEBI" id="CHEBI:29999"/>
        <dbReference type="ChEBI" id="CHEBI:30616"/>
        <dbReference type="ChEBI" id="CHEBI:83421"/>
        <dbReference type="ChEBI" id="CHEBI:456216"/>
        <dbReference type="EC" id="2.7.11.1"/>
    </reaction>
</comment>
<evidence type="ECO:0000256" key="2">
    <source>
        <dbReference type="ARBA" id="ARBA00012513"/>
    </source>
</evidence>
<dbReference type="SMART" id="SM00220">
    <property type="entry name" value="S_TKc"/>
    <property type="match status" value="1"/>
</dbReference>
<dbReference type="InterPro" id="IPR011009">
    <property type="entry name" value="Kinase-like_dom_sf"/>
</dbReference>
<organism evidence="14 15">
    <name type="scientific">Turnera subulata</name>
    <dbReference type="NCBI Taxonomy" id="218843"/>
    <lineage>
        <taxon>Eukaryota</taxon>
        <taxon>Viridiplantae</taxon>
        <taxon>Streptophyta</taxon>
        <taxon>Embryophyta</taxon>
        <taxon>Tracheophyta</taxon>
        <taxon>Spermatophyta</taxon>
        <taxon>Magnoliopsida</taxon>
        <taxon>eudicotyledons</taxon>
        <taxon>Gunneridae</taxon>
        <taxon>Pentapetalae</taxon>
        <taxon>rosids</taxon>
        <taxon>fabids</taxon>
        <taxon>Malpighiales</taxon>
        <taxon>Passifloraceae</taxon>
        <taxon>Turnera</taxon>
    </lineage>
</organism>
<keyword evidence="6" id="KW-0547">Nucleotide-binding</keyword>
<evidence type="ECO:0000256" key="3">
    <source>
        <dbReference type="ARBA" id="ARBA00022473"/>
    </source>
</evidence>
<dbReference type="PANTHER" id="PTHR45637">
    <property type="entry name" value="FLIPPASE KINASE 1-RELATED"/>
    <property type="match status" value="1"/>
</dbReference>
<comment type="similarity">
    <text evidence="1">Belongs to the protein kinase superfamily. AGC Ser/Thr protein kinase family.</text>
</comment>
<evidence type="ECO:0000256" key="10">
    <source>
        <dbReference type="ARBA" id="ARBA00047899"/>
    </source>
</evidence>
<dbReference type="GO" id="GO:0004674">
    <property type="term" value="F:protein serine/threonine kinase activity"/>
    <property type="evidence" value="ECO:0007669"/>
    <property type="project" value="UniProtKB-KW"/>
</dbReference>
<dbReference type="InterPro" id="IPR008271">
    <property type="entry name" value="Ser/Thr_kinase_AS"/>
</dbReference>
<sequence>MATLTTNRDESDYDSSSSSITIPDSSRSWMSNLSFGSRRSSISIASSSAESSLYTTHKPHKANQAAWEAIRRLQASSSGRVGLDHFRLLRRLGSGDIGNVYLCQIRNPMVGLPQCFYAMKVVDKEALAIRNKLQRAEMEKEILGMLDHPFLPTLYAEFEASHYSCLVMEYCPGGDLYAARQKQPGKRFSISSAKFYAAETLLALEYLHMMGIVYRDLKPENVLVREDGHIMLSDFDLCLKCDVVPKLLRSRRHKFEAINKSRESFTPFCATPLHPVLSCFSSNKGKKGRVTTITEHVDADHHHHHHHGQELEAELVAEPINAKSKSFVGTHEYLAPEVISGQGHGSEVDWWTLGVFLYEMLYGRTPFKGENNEKTLVNILKQPLTFPRVGVRSSKEFEEMVKVQDLISKLLVKNPKKRIGSLKGSVEIKRHEFFKGVNWALIRSVRPPEVPRDLCKIRSSRAHITMLSKKEREAPYQIPHHHFDYF</sequence>
<dbReference type="PROSITE" id="PS00108">
    <property type="entry name" value="PROTEIN_KINASE_ST"/>
    <property type="match status" value="1"/>
</dbReference>
<evidence type="ECO:0000256" key="1">
    <source>
        <dbReference type="ARBA" id="ARBA00009903"/>
    </source>
</evidence>
<name>A0A9Q0G214_9ROSI</name>
<accession>A0A9Q0G214</accession>
<keyword evidence="3" id="KW-0217">Developmental protein</keyword>
<comment type="caution">
    <text evidence="14">The sequence shown here is derived from an EMBL/GenBank/DDBJ whole genome shotgun (WGS) entry which is preliminary data.</text>
</comment>
<keyword evidence="7 14" id="KW-0418">Kinase</keyword>
<evidence type="ECO:0000313" key="14">
    <source>
        <dbReference type="EMBL" id="KAJ4842119.1"/>
    </source>
</evidence>
<feature type="region of interest" description="Disordered" evidence="12">
    <location>
        <begin position="1"/>
        <end position="25"/>
    </location>
</feature>
<dbReference type="Gene3D" id="3.30.200.20">
    <property type="entry name" value="Phosphorylase Kinase, domain 1"/>
    <property type="match status" value="1"/>
</dbReference>
<dbReference type="InterPro" id="IPR000719">
    <property type="entry name" value="Prot_kinase_dom"/>
</dbReference>
<dbReference type="OrthoDB" id="432483at2759"/>
<evidence type="ECO:0000256" key="9">
    <source>
        <dbReference type="ARBA" id="ARBA00023294"/>
    </source>
</evidence>
<feature type="domain" description="Protein kinase" evidence="13">
    <location>
        <begin position="86"/>
        <end position="434"/>
    </location>
</feature>
<keyword evidence="4" id="KW-0723">Serine/threonine-protein kinase</keyword>
<protein>
    <recommendedName>
        <fullName evidence="2">non-specific serine/threonine protein kinase</fullName>
        <ecNumber evidence="2">2.7.11.1</ecNumber>
    </recommendedName>
</protein>
<gene>
    <name evidence="14" type="primary">PID2</name>
    <name evidence="14" type="ORF">Tsubulata_033943</name>
</gene>
<proteinExistence type="inferred from homology"/>
<dbReference type="EMBL" id="JAKUCV010002590">
    <property type="protein sequence ID" value="KAJ4842119.1"/>
    <property type="molecule type" value="Genomic_DNA"/>
</dbReference>